<accession>A0A916VWY7</accession>
<proteinExistence type="predicted"/>
<dbReference type="EMBL" id="BMKB01000002">
    <property type="protein sequence ID" value="GGA46839.1"/>
    <property type="molecule type" value="Genomic_DNA"/>
</dbReference>
<reference evidence="1 2" key="1">
    <citation type="journal article" date="2014" name="Int. J. Syst. Evol. Microbiol.">
        <title>Complete genome sequence of Corynebacterium casei LMG S-19264T (=DSM 44701T), isolated from a smear-ripened cheese.</title>
        <authorList>
            <consortium name="US DOE Joint Genome Institute (JGI-PGF)"/>
            <person name="Walter F."/>
            <person name="Albersmeier A."/>
            <person name="Kalinowski J."/>
            <person name="Ruckert C."/>
        </authorList>
    </citation>
    <scope>NUCLEOTIDE SEQUENCE [LARGE SCALE GENOMIC DNA]</scope>
    <source>
        <strain evidence="1 2">CGMCC 1.15896</strain>
    </source>
</reference>
<name>A0A916VWY7_9HYPH</name>
<keyword evidence="2" id="KW-1185">Reference proteome</keyword>
<gene>
    <name evidence="1" type="ORF">GCM10011499_15770</name>
</gene>
<protein>
    <submittedName>
        <fullName evidence="1">Uncharacterized protein</fullName>
    </submittedName>
</protein>
<dbReference type="AlphaFoldDB" id="A0A916VWY7"/>
<organism evidence="1 2">
    <name type="scientific">Pelagibacterium lentulum</name>
    <dbReference type="NCBI Taxonomy" id="2029865"/>
    <lineage>
        <taxon>Bacteria</taxon>
        <taxon>Pseudomonadati</taxon>
        <taxon>Pseudomonadota</taxon>
        <taxon>Alphaproteobacteria</taxon>
        <taxon>Hyphomicrobiales</taxon>
        <taxon>Devosiaceae</taxon>
        <taxon>Pelagibacterium</taxon>
    </lineage>
</organism>
<dbReference type="Proteomes" id="UP000596977">
    <property type="component" value="Unassembled WGS sequence"/>
</dbReference>
<evidence type="ECO:0000313" key="1">
    <source>
        <dbReference type="EMBL" id="GGA46839.1"/>
    </source>
</evidence>
<evidence type="ECO:0000313" key="2">
    <source>
        <dbReference type="Proteomes" id="UP000596977"/>
    </source>
</evidence>
<sequence>MNMAEDKSFFRKALDAMVEARSREAARQIDRYSRVYGCDFGTSRKGNAE</sequence>
<comment type="caution">
    <text evidence="1">The sequence shown here is derived from an EMBL/GenBank/DDBJ whole genome shotgun (WGS) entry which is preliminary data.</text>
</comment>